<feature type="chain" id="PRO_5026971289" description="ZP domain-containing protein" evidence="1">
    <location>
        <begin position="22"/>
        <end position="287"/>
    </location>
</feature>
<gene>
    <name evidence="3" type="ORF">MCOR_16874</name>
</gene>
<dbReference type="EMBL" id="CACVKT020002956">
    <property type="protein sequence ID" value="CAC5380951.1"/>
    <property type="molecule type" value="Genomic_DNA"/>
</dbReference>
<evidence type="ECO:0000259" key="2">
    <source>
        <dbReference type="PROSITE" id="PS51034"/>
    </source>
</evidence>
<dbReference type="AlphaFoldDB" id="A0A6J8BC05"/>
<evidence type="ECO:0000256" key="1">
    <source>
        <dbReference type="SAM" id="SignalP"/>
    </source>
</evidence>
<name>A0A6J8BC05_MYTCO</name>
<evidence type="ECO:0000313" key="3">
    <source>
        <dbReference type="EMBL" id="CAC5380951.1"/>
    </source>
</evidence>
<dbReference type="OrthoDB" id="6050055at2759"/>
<keyword evidence="4" id="KW-1185">Reference proteome</keyword>
<dbReference type="InterPro" id="IPR057371">
    <property type="entry name" value="VERL_C"/>
</dbReference>
<protein>
    <recommendedName>
        <fullName evidence="2">ZP domain-containing protein</fullName>
    </recommendedName>
</protein>
<feature type="domain" description="ZP" evidence="2">
    <location>
        <begin position="33"/>
        <end position="287"/>
    </location>
</feature>
<dbReference type="PROSITE" id="PS51034">
    <property type="entry name" value="ZP_2"/>
    <property type="match status" value="1"/>
</dbReference>
<evidence type="ECO:0000313" key="4">
    <source>
        <dbReference type="Proteomes" id="UP000507470"/>
    </source>
</evidence>
<feature type="signal peptide" evidence="1">
    <location>
        <begin position="1"/>
        <end position="21"/>
    </location>
</feature>
<dbReference type="Pfam" id="PF25272">
    <property type="entry name" value="VERL_C"/>
    <property type="match status" value="1"/>
</dbReference>
<dbReference type="Proteomes" id="UP000507470">
    <property type="component" value="Unassembled WGS sequence"/>
</dbReference>
<reference evidence="3 4" key="1">
    <citation type="submission" date="2020-06" db="EMBL/GenBank/DDBJ databases">
        <authorList>
            <person name="Li R."/>
            <person name="Bekaert M."/>
        </authorList>
    </citation>
    <scope>NUCLEOTIDE SEQUENCE [LARGE SCALE GENOMIC DNA]</scope>
    <source>
        <strain evidence="4">wild</strain>
    </source>
</reference>
<organism evidence="3 4">
    <name type="scientific">Mytilus coruscus</name>
    <name type="common">Sea mussel</name>
    <dbReference type="NCBI Taxonomy" id="42192"/>
    <lineage>
        <taxon>Eukaryota</taxon>
        <taxon>Metazoa</taxon>
        <taxon>Spiralia</taxon>
        <taxon>Lophotrochozoa</taxon>
        <taxon>Mollusca</taxon>
        <taxon>Bivalvia</taxon>
        <taxon>Autobranchia</taxon>
        <taxon>Pteriomorphia</taxon>
        <taxon>Mytilida</taxon>
        <taxon>Mytiloidea</taxon>
        <taxon>Mytilidae</taxon>
        <taxon>Mytilinae</taxon>
        <taxon>Mytilus</taxon>
    </lineage>
</organism>
<accession>A0A6J8BC05</accession>
<proteinExistence type="predicted"/>
<keyword evidence="1" id="KW-0732">Signal</keyword>
<sequence length="287" mass="31122">MAFKALMCILFVFFIMSQIESLPQGIVINFDIECGENINDTANITFLTDVDYVTGVALCNGTEVKLTPIDDFRSTINASYPGGPEVGCIFLRTYGPGIDVYSVNIEVAHNVNGTLIQSADDVYSLTCSFGDEIDGHANAREIDDSHFPAKALTTVKASNLTTNLTLDVVDYDGASLTGKLIPLGKNIRLKAEISATSNETALRAFSCQAISYDGIETFNILIGGCGDGLVFKKTLGFITTGNVTFSPFFKAFRMRGNQKIKFQCQFTACQRAGGCDGSTCYKYVVQR</sequence>
<dbReference type="InterPro" id="IPR001507">
    <property type="entry name" value="ZP_dom"/>
</dbReference>